<comment type="similarity">
    <text evidence="2">Belongs to the FKBP-type PPIase family. Tig subfamily.</text>
</comment>
<dbReference type="EC" id="5.2.1.8" evidence="3"/>
<dbReference type="PANTHER" id="PTHR30560:SF5">
    <property type="entry name" value="OS09G0515400 PROTEIN"/>
    <property type="match status" value="1"/>
</dbReference>
<evidence type="ECO:0000259" key="8">
    <source>
        <dbReference type="Pfam" id="PF05697"/>
    </source>
</evidence>
<dbReference type="EMBL" id="JAXIOK010000024">
    <property type="protein sequence ID" value="KAK4740924.1"/>
    <property type="molecule type" value="Genomic_DNA"/>
</dbReference>
<accession>A0AAN7GPC9</accession>
<keyword evidence="4" id="KW-0697">Rotamase</keyword>
<evidence type="ECO:0000256" key="7">
    <source>
        <dbReference type="ARBA" id="ARBA00024849"/>
    </source>
</evidence>
<protein>
    <recommendedName>
        <fullName evidence="3">peptidylprolyl isomerase</fullName>
        <ecNumber evidence="3">5.2.1.8</ecNumber>
    </recommendedName>
</protein>
<comment type="function">
    <text evidence="7">Involved in protein export. Acts as a chaperone by maintaining the newly synthesized protein in an open conformation. Functions as a peptidyl-prolyl cis-trans isomerase.</text>
</comment>
<dbReference type="FunFam" id="3.30.70.1050:FF:000004">
    <property type="entry name" value="Trigger factor"/>
    <property type="match status" value="1"/>
</dbReference>
<keyword evidence="5" id="KW-0143">Chaperone</keyword>
<dbReference type="GO" id="GO:0044183">
    <property type="term" value="F:protein folding chaperone"/>
    <property type="evidence" value="ECO:0007669"/>
    <property type="project" value="TreeGrafter"/>
</dbReference>
<dbReference type="GO" id="GO:0015031">
    <property type="term" value="P:protein transport"/>
    <property type="evidence" value="ECO:0007669"/>
    <property type="project" value="InterPro"/>
</dbReference>
<dbReference type="GO" id="GO:0043022">
    <property type="term" value="F:ribosome binding"/>
    <property type="evidence" value="ECO:0007669"/>
    <property type="project" value="TreeGrafter"/>
</dbReference>
<evidence type="ECO:0000256" key="5">
    <source>
        <dbReference type="ARBA" id="ARBA00023186"/>
    </source>
</evidence>
<name>A0AAN7GPC9_9MYRT</name>
<reference evidence="9 10" key="1">
    <citation type="journal article" date="2023" name="Hortic Res">
        <title>Pangenome of water caltrop reveals structural variations and asymmetric subgenome divergence after allopolyploidization.</title>
        <authorList>
            <person name="Zhang X."/>
            <person name="Chen Y."/>
            <person name="Wang L."/>
            <person name="Yuan Y."/>
            <person name="Fang M."/>
            <person name="Shi L."/>
            <person name="Lu R."/>
            <person name="Comes H.P."/>
            <person name="Ma Y."/>
            <person name="Chen Y."/>
            <person name="Huang G."/>
            <person name="Zhou Y."/>
            <person name="Zheng Z."/>
            <person name="Qiu Y."/>
        </authorList>
    </citation>
    <scope>NUCLEOTIDE SEQUENCE [LARGE SCALE GENOMIC DNA]</scope>
    <source>
        <tissue evidence="9">Roots</tissue>
    </source>
</reference>
<feature type="domain" description="Trigger factor ribosome-binding bacterial" evidence="8">
    <location>
        <begin position="92"/>
        <end position="207"/>
    </location>
</feature>
<proteinExistence type="inferred from homology"/>
<dbReference type="InterPro" id="IPR036611">
    <property type="entry name" value="Trigger_fac_ribosome-bd_sf"/>
</dbReference>
<dbReference type="Pfam" id="PF05697">
    <property type="entry name" value="Trigger_N"/>
    <property type="match status" value="1"/>
</dbReference>
<evidence type="ECO:0000256" key="1">
    <source>
        <dbReference type="ARBA" id="ARBA00000971"/>
    </source>
</evidence>
<comment type="catalytic activity">
    <reaction evidence="1">
        <text>[protein]-peptidylproline (omega=180) = [protein]-peptidylproline (omega=0)</text>
        <dbReference type="Rhea" id="RHEA:16237"/>
        <dbReference type="Rhea" id="RHEA-COMP:10747"/>
        <dbReference type="Rhea" id="RHEA-COMP:10748"/>
        <dbReference type="ChEBI" id="CHEBI:83833"/>
        <dbReference type="ChEBI" id="CHEBI:83834"/>
        <dbReference type="EC" id="5.2.1.8"/>
    </reaction>
</comment>
<evidence type="ECO:0000256" key="4">
    <source>
        <dbReference type="ARBA" id="ARBA00023110"/>
    </source>
</evidence>
<evidence type="ECO:0000256" key="3">
    <source>
        <dbReference type="ARBA" id="ARBA00013194"/>
    </source>
</evidence>
<dbReference type="Proteomes" id="UP001345219">
    <property type="component" value="Chromosome 19"/>
</dbReference>
<dbReference type="InterPro" id="IPR005215">
    <property type="entry name" value="Trig_fac"/>
</dbReference>
<dbReference type="Gene3D" id="3.30.70.1050">
    <property type="entry name" value="Trigger factor ribosome-binding domain"/>
    <property type="match status" value="1"/>
</dbReference>
<evidence type="ECO:0000256" key="6">
    <source>
        <dbReference type="ARBA" id="ARBA00023235"/>
    </source>
</evidence>
<evidence type="ECO:0000313" key="9">
    <source>
        <dbReference type="EMBL" id="KAK4740924.1"/>
    </source>
</evidence>
<sequence>MAIIMEAAIRSPLLPLYPKVVDLRQTTCAYIPNVSSQWPCISLPFESLPRKQNLRIHRKLLPPTYAVTSGTKDADVSSSQFEDFSISTTYVNDHTELKVNVEVSGAKTREIFDNVFDKMIAAAQPIPGFRREKGGKTPNIPRDILLEVLGSSKVYKQVIKTIINSAISKYVLKNNLKVSKNLKVEQSYEDLEAIFEPDETFSFDAMLQLIEPK</sequence>
<dbReference type="SUPFAM" id="SSF102735">
    <property type="entry name" value="Trigger factor ribosome-binding domain"/>
    <property type="match status" value="1"/>
</dbReference>
<dbReference type="InterPro" id="IPR008881">
    <property type="entry name" value="Trigger_fac_ribosome-bd_bac"/>
</dbReference>
<dbReference type="GO" id="GO:0043335">
    <property type="term" value="P:protein unfolding"/>
    <property type="evidence" value="ECO:0007669"/>
    <property type="project" value="TreeGrafter"/>
</dbReference>
<organism evidence="9 10">
    <name type="scientific">Trapa incisa</name>
    <dbReference type="NCBI Taxonomy" id="236973"/>
    <lineage>
        <taxon>Eukaryota</taxon>
        <taxon>Viridiplantae</taxon>
        <taxon>Streptophyta</taxon>
        <taxon>Embryophyta</taxon>
        <taxon>Tracheophyta</taxon>
        <taxon>Spermatophyta</taxon>
        <taxon>Magnoliopsida</taxon>
        <taxon>eudicotyledons</taxon>
        <taxon>Gunneridae</taxon>
        <taxon>Pentapetalae</taxon>
        <taxon>rosids</taxon>
        <taxon>malvids</taxon>
        <taxon>Myrtales</taxon>
        <taxon>Lythraceae</taxon>
        <taxon>Trapa</taxon>
    </lineage>
</organism>
<evidence type="ECO:0000256" key="2">
    <source>
        <dbReference type="ARBA" id="ARBA00005464"/>
    </source>
</evidence>
<dbReference type="GO" id="GO:0051083">
    <property type="term" value="P:'de novo' cotranslational protein folding"/>
    <property type="evidence" value="ECO:0007669"/>
    <property type="project" value="TreeGrafter"/>
</dbReference>
<gene>
    <name evidence="9" type="ORF">SAY87_024512</name>
</gene>
<keyword evidence="6" id="KW-0413">Isomerase</keyword>
<keyword evidence="10" id="KW-1185">Reference proteome</keyword>
<dbReference type="GO" id="GO:0003755">
    <property type="term" value="F:peptidyl-prolyl cis-trans isomerase activity"/>
    <property type="evidence" value="ECO:0007669"/>
    <property type="project" value="UniProtKB-KW"/>
</dbReference>
<dbReference type="AlphaFoldDB" id="A0AAN7GPC9"/>
<evidence type="ECO:0000313" key="10">
    <source>
        <dbReference type="Proteomes" id="UP001345219"/>
    </source>
</evidence>
<dbReference type="PANTHER" id="PTHR30560">
    <property type="entry name" value="TRIGGER FACTOR CHAPERONE AND PEPTIDYL-PROLYL CIS/TRANS ISOMERASE"/>
    <property type="match status" value="1"/>
</dbReference>
<comment type="caution">
    <text evidence="9">The sequence shown here is derived from an EMBL/GenBank/DDBJ whole genome shotgun (WGS) entry which is preliminary data.</text>
</comment>